<feature type="signal peptide" evidence="1">
    <location>
        <begin position="1"/>
        <end position="20"/>
    </location>
</feature>
<dbReference type="InterPro" id="IPR013783">
    <property type="entry name" value="Ig-like_fold"/>
</dbReference>
<dbReference type="EMBL" id="FWYB01000001">
    <property type="protein sequence ID" value="SMC54429.1"/>
    <property type="molecule type" value="Genomic_DNA"/>
</dbReference>
<proteinExistence type="predicted"/>
<feature type="chain" id="PRO_5013071531" description="Type 9 secretion system plug protein N-terminal domain-containing protein" evidence="1">
    <location>
        <begin position="21"/>
        <end position="422"/>
    </location>
</feature>
<keyword evidence="4" id="KW-1185">Reference proteome</keyword>
<organism evidence="3 4">
    <name type="scientific">Pedobacter nyackensis</name>
    <dbReference type="NCBI Taxonomy" id="475255"/>
    <lineage>
        <taxon>Bacteria</taxon>
        <taxon>Pseudomonadati</taxon>
        <taxon>Bacteroidota</taxon>
        <taxon>Sphingobacteriia</taxon>
        <taxon>Sphingobacteriales</taxon>
        <taxon>Sphingobacteriaceae</taxon>
        <taxon>Pedobacter</taxon>
    </lineage>
</organism>
<dbReference type="Gene3D" id="2.60.40.10">
    <property type="entry name" value="Immunoglobulins"/>
    <property type="match status" value="1"/>
</dbReference>
<sequence>MIKRIGLFFLLLLSIQIAGAQNQQFVYDNKVYLPQIKTVQCYNAKKEQSIPVITLKSNEQLVFSFDDLNGGSKIYWYTVEHCTSDWKSSRISTIDYLDGISEDRINNYKYSFNTLQKYTNYQLTLPNDQIKPKISGNYLLKVYEDGNQQKPVISQRFYIVENMVDIGIEAIASSQVPLRFSNQKINFTIFHKTPIQNSHSDLKAIVMQNGNPQTAIVNTKPSFIKPGSLVYSEITANDFPGGNQFRKFDIRNFRYKGENVQEISRNLGNEVVLFQDVNGNKPKYTNLVDENGNFFIRNADGRDNNTDSDYARIFFTLNATPPTSNGDVYVVGRFNNYILDESSKMTYDASKRRFYGNILLKQGLYDYKYVWLNKETGKTDQAIFEGSFFETANTYQVYAYYRKPGARWEELIGYSNISTLRK</sequence>
<protein>
    <recommendedName>
        <fullName evidence="2">Type 9 secretion system plug protein N-terminal domain-containing protein</fullName>
    </recommendedName>
</protein>
<reference evidence="3 4" key="1">
    <citation type="submission" date="2017-04" db="EMBL/GenBank/DDBJ databases">
        <authorList>
            <person name="Afonso C.L."/>
            <person name="Miller P.J."/>
            <person name="Scott M.A."/>
            <person name="Spackman E."/>
            <person name="Goraichik I."/>
            <person name="Dimitrov K.M."/>
            <person name="Suarez D.L."/>
            <person name="Swayne D.E."/>
        </authorList>
    </citation>
    <scope>NUCLEOTIDE SEQUENCE [LARGE SCALE GENOMIC DNA]</scope>
    <source>
        <strain evidence="3 4">DSM 19625</strain>
    </source>
</reference>
<dbReference type="InterPro" id="IPR031345">
    <property type="entry name" value="T9SS_Plug_N"/>
</dbReference>
<keyword evidence="1" id="KW-0732">Signal</keyword>
<dbReference type="Pfam" id="PF17116">
    <property type="entry name" value="T9SS_plug_1st"/>
    <property type="match status" value="1"/>
</dbReference>
<accession>A0A1W2A127</accession>
<dbReference type="Proteomes" id="UP000192678">
    <property type="component" value="Unassembled WGS sequence"/>
</dbReference>
<gene>
    <name evidence="3" type="ORF">SAMN04488101_101243</name>
</gene>
<dbReference type="STRING" id="475255.SAMN04488101_101243"/>
<evidence type="ECO:0000256" key="1">
    <source>
        <dbReference type="SAM" id="SignalP"/>
    </source>
</evidence>
<evidence type="ECO:0000313" key="3">
    <source>
        <dbReference type="EMBL" id="SMC54429.1"/>
    </source>
</evidence>
<name>A0A1W2A127_9SPHI</name>
<feature type="domain" description="Type 9 secretion system plug protein N-terminal" evidence="2">
    <location>
        <begin position="36"/>
        <end position="161"/>
    </location>
</feature>
<dbReference type="AlphaFoldDB" id="A0A1W2A127"/>
<evidence type="ECO:0000313" key="4">
    <source>
        <dbReference type="Proteomes" id="UP000192678"/>
    </source>
</evidence>
<dbReference type="RefSeq" id="WP_084286836.1">
    <property type="nucleotide sequence ID" value="NZ_FWYB01000001.1"/>
</dbReference>
<dbReference type="OrthoDB" id="1522602at2"/>
<evidence type="ECO:0000259" key="2">
    <source>
        <dbReference type="Pfam" id="PF17116"/>
    </source>
</evidence>